<dbReference type="InterPro" id="IPR001117">
    <property type="entry name" value="Cu-oxidase_2nd"/>
</dbReference>
<dbReference type="SUPFAM" id="SSF49503">
    <property type="entry name" value="Cupredoxins"/>
    <property type="match status" value="3"/>
</dbReference>
<keyword evidence="7" id="KW-0732">Signal</keyword>
<organism evidence="11 12">
    <name type="scientific">Mya arenaria</name>
    <name type="common">Soft-shell clam</name>
    <dbReference type="NCBI Taxonomy" id="6604"/>
    <lineage>
        <taxon>Eukaryota</taxon>
        <taxon>Metazoa</taxon>
        <taxon>Spiralia</taxon>
        <taxon>Lophotrochozoa</taxon>
        <taxon>Mollusca</taxon>
        <taxon>Bivalvia</taxon>
        <taxon>Autobranchia</taxon>
        <taxon>Heteroconchia</taxon>
        <taxon>Euheterodonta</taxon>
        <taxon>Imparidentia</taxon>
        <taxon>Neoheterodontei</taxon>
        <taxon>Myida</taxon>
        <taxon>Myoidea</taxon>
        <taxon>Myidae</taxon>
        <taxon>Mya</taxon>
    </lineage>
</organism>
<dbReference type="Pfam" id="PF07731">
    <property type="entry name" value="Cu-oxidase_2"/>
    <property type="match status" value="1"/>
</dbReference>
<evidence type="ECO:0000259" key="9">
    <source>
        <dbReference type="Pfam" id="PF07731"/>
    </source>
</evidence>
<feature type="compositionally biased region" description="Polar residues" evidence="5">
    <location>
        <begin position="646"/>
        <end position="659"/>
    </location>
</feature>
<keyword evidence="12" id="KW-1185">Reference proteome</keyword>
<feature type="transmembrane region" description="Helical" evidence="6">
    <location>
        <begin position="679"/>
        <end position="704"/>
    </location>
</feature>
<evidence type="ECO:0000256" key="3">
    <source>
        <dbReference type="ARBA" id="ARBA00023002"/>
    </source>
</evidence>
<reference evidence="11" key="1">
    <citation type="submission" date="2022-11" db="EMBL/GenBank/DDBJ databases">
        <title>Centuries of genome instability and evolution in soft-shell clam transmissible cancer (bioRxiv).</title>
        <authorList>
            <person name="Hart S.F.M."/>
            <person name="Yonemitsu M.A."/>
            <person name="Giersch R.M."/>
            <person name="Beal B.F."/>
            <person name="Arriagada G."/>
            <person name="Davis B.W."/>
            <person name="Ostrander E.A."/>
            <person name="Goff S.P."/>
            <person name="Metzger M.J."/>
        </authorList>
    </citation>
    <scope>NUCLEOTIDE SEQUENCE</scope>
    <source>
        <strain evidence="11">MELC-2E11</strain>
        <tissue evidence="11">Siphon/mantle</tissue>
    </source>
</reference>
<evidence type="ECO:0000313" key="12">
    <source>
        <dbReference type="Proteomes" id="UP001164746"/>
    </source>
</evidence>
<dbReference type="CDD" id="cd13884">
    <property type="entry name" value="CuRO_2_tcLCC_insect_like"/>
    <property type="match status" value="1"/>
</dbReference>
<dbReference type="InterPro" id="IPR011707">
    <property type="entry name" value="Cu-oxidase-like_N"/>
</dbReference>
<evidence type="ECO:0000256" key="6">
    <source>
        <dbReference type="SAM" id="Phobius"/>
    </source>
</evidence>
<evidence type="ECO:0000256" key="5">
    <source>
        <dbReference type="SAM" id="MobiDB-lite"/>
    </source>
</evidence>
<keyword evidence="3" id="KW-0560">Oxidoreductase</keyword>
<dbReference type="Proteomes" id="UP001164746">
    <property type="component" value="Chromosome 14"/>
</dbReference>
<dbReference type="EMBL" id="CP111025">
    <property type="protein sequence ID" value="WAR25709.1"/>
    <property type="molecule type" value="Genomic_DNA"/>
</dbReference>
<comment type="similarity">
    <text evidence="1">Belongs to the multicopper oxidase family.</text>
</comment>
<evidence type="ECO:0000256" key="2">
    <source>
        <dbReference type="ARBA" id="ARBA00022723"/>
    </source>
</evidence>
<sequence>MECIGSRLIFVILLLCSVAAHKTLECDPTDDICEFTMDVGFKQTMVDGDNKLVYLHEGMLYRYDVNASDPSALPTSTHGIITADGYAVPRMIITINGQMPGPTLNVYEGQTLKIHVTNNLYSDAIAIHWHGIHQIGTPWMDGAAYVTQCPINPGQSFTYEFSVPSAGTFFYHNHIGMLQMLGLHGALIVRERTQNSSEEHVVLITEYNHEWEADLQLQKNMFGDYKPLEAPFGVPAIDGTSFTKMKWHAGLINGRGRYFNENGQHTGAPLTSFKVAAGEKYRFRIIGGGSAFPFRFSIDGHSLKIVASDGFDIEPIIAESIILHNGERYDIEMIADQSVGNYWIRAKTLEAGVDHSAYAILQYNESDTSDPLTSNRACTSSDRCVVVNCPFSVYPGEPNVDCVTFNDIKFPSSMPAFGANQLNIEEMFFNFGFPGGSGYRYGSVNGRSMMLSPISALTQPRELSTSCDNHDCGTDKICVCTYAVSIGDQKAYQLVFTNYGNGASGPHPIHSHGHAFQVLKVGYHQYDQITGKYSDGNGDISCDGSYCNGPYWNNTSWNVNTIPGLETQKPPMKDTIMVPKGGYAIVRITASNPGLWMLHCHMDPHTMRGMAMLLNESFSEVPPAPSGFPQCRNFPAPEFTKPNDIPCSTPTPQPSTGKSAKQEESPVMLDEDTIPIATFWGMFGALIAVAAIELFIIIGMCAYYRRTATKTFS</sequence>
<dbReference type="PANTHER" id="PTHR11709">
    <property type="entry name" value="MULTI-COPPER OXIDASE"/>
    <property type="match status" value="1"/>
</dbReference>
<dbReference type="InterPro" id="IPR008972">
    <property type="entry name" value="Cupredoxin"/>
</dbReference>
<dbReference type="Gene3D" id="2.60.40.420">
    <property type="entry name" value="Cupredoxins - blue copper proteins"/>
    <property type="match status" value="3"/>
</dbReference>
<dbReference type="CDD" id="cd13858">
    <property type="entry name" value="CuRO_1_tcLCC2_insect_like"/>
    <property type="match status" value="1"/>
</dbReference>
<accession>A0ABY7FWS0</accession>
<feature type="region of interest" description="Disordered" evidence="5">
    <location>
        <begin position="642"/>
        <end position="666"/>
    </location>
</feature>
<keyword evidence="6" id="KW-0812">Transmembrane</keyword>
<evidence type="ECO:0000259" key="8">
    <source>
        <dbReference type="Pfam" id="PF00394"/>
    </source>
</evidence>
<dbReference type="Pfam" id="PF00394">
    <property type="entry name" value="Cu-oxidase"/>
    <property type="match status" value="1"/>
</dbReference>
<feature type="domain" description="Plastocyanin-like" evidence="10">
    <location>
        <begin position="89"/>
        <end position="193"/>
    </location>
</feature>
<dbReference type="InterPro" id="IPR033138">
    <property type="entry name" value="Cu_oxidase_CS"/>
</dbReference>
<evidence type="ECO:0000256" key="1">
    <source>
        <dbReference type="ARBA" id="ARBA00010609"/>
    </source>
</evidence>
<dbReference type="InterPro" id="IPR002355">
    <property type="entry name" value="Cu_oxidase_Cu_BS"/>
</dbReference>
<keyword evidence="4" id="KW-0186">Copper</keyword>
<protein>
    <submittedName>
        <fullName evidence="11">ASO-like protein</fullName>
    </submittedName>
</protein>
<evidence type="ECO:0000256" key="4">
    <source>
        <dbReference type="ARBA" id="ARBA00023008"/>
    </source>
</evidence>
<gene>
    <name evidence="11" type="ORF">MAR_011413</name>
</gene>
<dbReference type="Pfam" id="PF07732">
    <property type="entry name" value="Cu-oxidase_3"/>
    <property type="match status" value="1"/>
</dbReference>
<feature type="domain" description="Plastocyanin-like" evidence="9">
    <location>
        <begin position="476"/>
        <end position="616"/>
    </location>
</feature>
<dbReference type="PROSITE" id="PS00079">
    <property type="entry name" value="MULTICOPPER_OXIDASE1"/>
    <property type="match status" value="1"/>
</dbReference>
<dbReference type="InterPro" id="IPR011706">
    <property type="entry name" value="Cu-oxidase_C"/>
</dbReference>
<evidence type="ECO:0000256" key="7">
    <source>
        <dbReference type="SAM" id="SignalP"/>
    </source>
</evidence>
<proteinExistence type="inferred from homology"/>
<dbReference type="PROSITE" id="PS00080">
    <property type="entry name" value="MULTICOPPER_OXIDASE2"/>
    <property type="match status" value="1"/>
</dbReference>
<dbReference type="PANTHER" id="PTHR11709:SF394">
    <property type="entry name" value="FI03373P-RELATED"/>
    <property type="match status" value="1"/>
</dbReference>
<keyword evidence="2" id="KW-0479">Metal-binding</keyword>
<feature type="domain" description="Plastocyanin-like" evidence="8">
    <location>
        <begin position="244"/>
        <end position="366"/>
    </location>
</feature>
<dbReference type="CDD" id="cd13905">
    <property type="entry name" value="CuRO_3_tcLLC2_insect_like"/>
    <property type="match status" value="1"/>
</dbReference>
<name>A0ABY7FWS0_MYAAR</name>
<keyword evidence="6" id="KW-1133">Transmembrane helix</keyword>
<evidence type="ECO:0000259" key="10">
    <source>
        <dbReference type="Pfam" id="PF07732"/>
    </source>
</evidence>
<evidence type="ECO:0000313" key="11">
    <source>
        <dbReference type="EMBL" id="WAR25709.1"/>
    </source>
</evidence>
<dbReference type="InterPro" id="IPR045087">
    <property type="entry name" value="Cu-oxidase_fam"/>
</dbReference>
<keyword evidence="6" id="KW-0472">Membrane</keyword>
<feature type="signal peptide" evidence="7">
    <location>
        <begin position="1"/>
        <end position="20"/>
    </location>
</feature>
<feature type="chain" id="PRO_5045229345" evidence="7">
    <location>
        <begin position="21"/>
        <end position="713"/>
    </location>
</feature>